<dbReference type="InterPro" id="IPR001646">
    <property type="entry name" value="5peptide_repeat"/>
</dbReference>
<proteinExistence type="predicted"/>
<accession>A0A378LSG7</accession>
<dbReference type="Pfam" id="PF13599">
    <property type="entry name" value="Pentapeptide_4"/>
    <property type="match status" value="1"/>
</dbReference>
<dbReference type="EMBL" id="UGPB01000001">
    <property type="protein sequence ID" value="STY29684.1"/>
    <property type="molecule type" value="Genomic_DNA"/>
</dbReference>
<organism evidence="1 2">
    <name type="scientific">Legionella wadsworthii</name>
    <dbReference type="NCBI Taxonomy" id="28088"/>
    <lineage>
        <taxon>Bacteria</taxon>
        <taxon>Pseudomonadati</taxon>
        <taxon>Pseudomonadota</taxon>
        <taxon>Gammaproteobacteria</taxon>
        <taxon>Legionellales</taxon>
        <taxon>Legionellaceae</taxon>
        <taxon>Legionella</taxon>
    </lineage>
</organism>
<dbReference type="SUPFAM" id="SSF141571">
    <property type="entry name" value="Pentapeptide repeat-like"/>
    <property type="match status" value="1"/>
</dbReference>
<dbReference type="Proteomes" id="UP000255297">
    <property type="component" value="Unassembled WGS sequence"/>
</dbReference>
<sequence length="204" mass="23618">MNHPFKKKYYLGQTFSNLIIEQQVIEQVGFESCQFKQCKFTDLIFRHTKFIECDFELCDLALAKFPSSKFSEVSFKDSKLIGINWTEMSWPLVKLTSPLYFYGSNLSHSSFFGLDLPHLIIEECKAHDVDFREANLSHASFVGTDLLNSLFLHTNLNAADFTNAVNYTINPNENRITNAHFSFPDVIALLNHFRIKMKNWPESD</sequence>
<evidence type="ECO:0000313" key="2">
    <source>
        <dbReference type="Proteomes" id="UP000255297"/>
    </source>
</evidence>
<dbReference type="Pfam" id="PF00805">
    <property type="entry name" value="Pentapeptide"/>
    <property type="match status" value="1"/>
</dbReference>
<dbReference type="RefSeq" id="WP_031565100.1">
    <property type="nucleotide sequence ID" value="NZ_CAAAIS010000001.1"/>
</dbReference>
<gene>
    <name evidence="1" type="ORF">NCTC11532_01882</name>
</gene>
<name>A0A378LSG7_9GAMM</name>
<dbReference type="OrthoDB" id="5290767at2"/>
<keyword evidence="2" id="KW-1185">Reference proteome</keyword>
<dbReference type="InterPro" id="IPR052949">
    <property type="entry name" value="PA_immunity-related"/>
</dbReference>
<evidence type="ECO:0000313" key="1">
    <source>
        <dbReference type="EMBL" id="STY29684.1"/>
    </source>
</evidence>
<reference evidence="1 2" key="1">
    <citation type="submission" date="2018-06" db="EMBL/GenBank/DDBJ databases">
        <authorList>
            <consortium name="Pathogen Informatics"/>
            <person name="Doyle S."/>
        </authorList>
    </citation>
    <scope>NUCLEOTIDE SEQUENCE [LARGE SCALE GENOMIC DNA]</scope>
    <source>
        <strain evidence="1 2">NCTC11532</strain>
    </source>
</reference>
<dbReference type="PANTHER" id="PTHR42999:SF1">
    <property type="entry name" value="PENTAPEPTIDE REPEAT-CONTAINING PROTEIN"/>
    <property type="match status" value="1"/>
</dbReference>
<protein>
    <submittedName>
        <fullName evidence="1">Uncharacterized protein conserved in bacteria</fullName>
    </submittedName>
</protein>
<dbReference type="AlphaFoldDB" id="A0A378LSG7"/>
<dbReference type="Gene3D" id="2.160.20.80">
    <property type="entry name" value="E3 ubiquitin-protein ligase SopA"/>
    <property type="match status" value="1"/>
</dbReference>
<dbReference type="PANTHER" id="PTHR42999">
    <property type="entry name" value="ANTIBIOTIC RESISTANCE PROTEIN MCBG"/>
    <property type="match status" value="1"/>
</dbReference>
<dbReference type="STRING" id="1122170.GCA_000701265_00604"/>